<sequence length="348" mass="38113">MVTEIFGSLVAAVCVNLALYTLEVVMACRLFRDEKSEAGRLAKFGVSLNLFIDSLATVAGCAFLYMFQGWSNDDTEVQSRYWRAIIAILTAGTAVSVISQTFLLGRFWRNIRQHLLGTAFAVTLLVMAVLASVAAVVICAFLQWNNSPIVNPFIWVALIATFVAALGITVVSVCQRIAISSTAGPKKHVITRGCRAFIQTGMPSTILVLLALVAWAVGRKGDFVMALLFVNARVYSCTMLFTLLSPAPMRTDLWLQDMVEASVQQKGLPTPDIYLKNEKTLGDIPEESDKPMQAGWYNIDLGSTLGSDPFAPRRSSSEGGRNPETGAVVLRRGSMSRFFQVPLDLERR</sequence>
<feature type="transmembrane region" description="Helical" evidence="2">
    <location>
        <begin position="80"/>
        <end position="103"/>
    </location>
</feature>
<feature type="region of interest" description="Disordered" evidence="1">
    <location>
        <begin position="308"/>
        <end position="327"/>
    </location>
</feature>
<proteinExistence type="predicted"/>
<comment type="caution">
    <text evidence="3">The sequence shown here is derived from an EMBL/GenBank/DDBJ whole genome shotgun (WGS) entry which is preliminary data.</text>
</comment>
<dbReference type="AlphaFoldDB" id="A0AAD7FIZ4"/>
<protein>
    <submittedName>
        <fullName evidence="3">Uncharacterized protein</fullName>
    </submittedName>
</protein>
<feature type="transmembrane region" description="Helical" evidence="2">
    <location>
        <begin position="196"/>
        <end position="217"/>
    </location>
</feature>
<evidence type="ECO:0000256" key="1">
    <source>
        <dbReference type="SAM" id="MobiDB-lite"/>
    </source>
</evidence>
<dbReference type="Proteomes" id="UP001221142">
    <property type="component" value="Unassembled WGS sequence"/>
</dbReference>
<name>A0AAD7FIZ4_9AGAR</name>
<feature type="transmembrane region" description="Helical" evidence="2">
    <location>
        <begin position="6"/>
        <end position="27"/>
    </location>
</feature>
<keyword evidence="2" id="KW-0812">Transmembrane</keyword>
<gene>
    <name evidence="3" type="ORF">FB45DRAFT_140961</name>
</gene>
<keyword evidence="2" id="KW-1133">Transmembrane helix</keyword>
<dbReference type="EMBL" id="JARKIF010000016">
    <property type="protein sequence ID" value="KAJ7621421.1"/>
    <property type="molecule type" value="Genomic_DNA"/>
</dbReference>
<evidence type="ECO:0000313" key="3">
    <source>
        <dbReference type="EMBL" id="KAJ7621421.1"/>
    </source>
</evidence>
<keyword evidence="2" id="KW-0472">Membrane</keyword>
<organism evidence="3 4">
    <name type="scientific">Roridomyces roridus</name>
    <dbReference type="NCBI Taxonomy" id="1738132"/>
    <lineage>
        <taxon>Eukaryota</taxon>
        <taxon>Fungi</taxon>
        <taxon>Dikarya</taxon>
        <taxon>Basidiomycota</taxon>
        <taxon>Agaricomycotina</taxon>
        <taxon>Agaricomycetes</taxon>
        <taxon>Agaricomycetidae</taxon>
        <taxon>Agaricales</taxon>
        <taxon>Marasmiineae</taxon>
        <taxon>Mycenaceae</taxon>
        <taxon>Roridomyces</taxon>
    </lineage>
</organism>
<feature type="transmembrane region" description="Helical" evidence="2">
    <location>
        <begin position="149"/>
        <end position="175"/>
    </location>
</feature>
<reference evidence="3" key="1">
    <citation type="submission" date="2023-03" db="EMBL/GenBank/DDBJ databases">
        <title>Massive genome expansion in bonnet fungi (Mycena s.s.) driven by repeated elements and novel gene families across ecological guilds.</title>
        <authorList>
            <consortium name="Lawrence Berkeley National Laboratory"/>
            <person name="Harder C.B."/>
            <person name="Miyauchi S."/>
            <person name="Viragh M."/>
            <person name="Kuo A."/>
            <person name="Thoen E."/>
            <person name="Andreopoulos B."/>
            <person name="Lu D."/>
            <person name="Skrede I."/>
            <person name="Drula E."/>
            <person name="Henrissat B."/>
            <person name="Morin E."/>
            <person name="Kohler A."/>
            <person name="Barry K."/>
            <person name="LaButti K."/>
            <person name="Morin E."/>
            <person name="Salamov A."/>
            <person name="Lipzen A."/>
            <person name="Mereny Z."/>
            <person name="Hegedus B."/>
            <person name="Baldrian P."/>
            <person name="Stursova M."/>
            <person name="Weitz H."/>
            <person name="Taylor A."/>
            <person name="Grigoriev I.V."/>
            <person name="Nagy L.G."/>
            <person name="Martin F."/>
            <person name="Kauserud H."/>
        </authorList>
    </citation>
    <scope>NUCLEOTIDE SEQUENCE</scope>
    <source>
        <strain evidence="3">9284</strain>
    </source>
</reference>
<feature type="transmembrane region" description="Helical" evidence="2">
    <location>
        <begin position="48"/>
        <end position="68"/>
    </location>
</feature>
<keyword evidence="4" id="KW-1185">Reference proteome</keyword>
<feature type="transmembrane region" description="Helical" evidence="2">
    <location>
        <begin position="115"/>
        <end position="143"/>
    </location>
</feature>
<accession>A0AAD7FIZ4</accession>
<feature type="transmembrane region" description="Helical" evidence="2">
    <location>
        <begin position="223"/>
        <end position="244"/>
    </location>
</feature>
<evidence type="ECO:0000256" key="2">
    <source>
        <dbReference type="SAM" id="Phobius"/>
    </source>
</evidence>
<evidence type="ECO:0000313" key="4">
    <source>
        <dbReference type="Proteomes" id="UP001221142"/>
    </source>
</evidence>